<dbReference type="Proteomes" id="UP001209713">
    <property type="component" value="Unassembled WGS sequence"/>
</dbReference>
<evidence type="ECO:0000313" key="2">
    <source>
        <dbReference type="Proteomes" id="UP001209713"/>
    </source>
</evidence>
<dbReference type="Pfam" id="PF20027">
    <property type="entry name" value="DUF6435"/>
    <property type="match status" value="1"/>
</dbReference>
<organism evidence="1 2">
    <name type="scientific">Marinomonas sargassi</name>
    <dbReference type="NCBI Taxonomy" id="2984494"/>
    <lineage>
        <taxon>Bacteria</taxon>
        <taxon>Pseudomonadati</taxon>
        <taxon>Pseudomonadota</taxon>
        <taxon>Gammaproteobacteria</taxon>
        <taxon>Oceanospirillales</taxon>
        <taxon>Oceanospirillaceae</taxon>
        <taxon>Marinomonas</taxon>
    </lineage>
</organism>
<gene>
    <name evidence="1" type="ORF">OFY17_14080</name>
</gene>
<dbReference type="NCBIfam" id="NF033487">
    <property type="entry name" value="Lacal_2735_fam"/>
    <property type="match status" value="1"/>
</dbReference>
<name>A0ABT2YWP8_9GAMM</name>
<protein>
    <submittedName>
        <fullName evidence="1">DUF6435 family protein</fullName>
    </submittedName>
</protein>
<dbReference type="EMBL" id="JAOVZB010000007">
    <property type="protein sequence ID" value="MCV2403994.1"/>
    <property type="molecule type" value="Genomic_DNA"/>
</dbReference>
<keyword evidence="2" id="KW-1185">Reference proteome</keyword>
<comment type="caution">
    <text evidence="1">The sequence shown here is derived from an EMBL/GenBank/DDBJ whole genome shotgun (WGS) entry which is preliminary data.</text>
</comment>
<reference evidence="1 2" key="1">
    <citation type="submission" date="2022-10" db="EMBL/GenBank/DDBJ databases">
        <title>Marinomonas transparenta sp. nov. and Marinomonas sargassi sp. nov., isolated from marine alga (Sargassum natans (L.) Gaillon).</title>
        <authorList>
            <person name="Wang Y."/>
        </authorList>
    </citation>
    <scope>NUCLEOTIDE SEQUENCE [LARGE SCALE GENOMIC DNA]</scope>
    <source>
        <strain evidence="1 2">C2222</strain>
    </source>
</reference>
<sequence length="58" mass="6796">MFSFFKSDPIKKLDKEYGVLLEQAMQAQRSGDIRLYSELTERAEELRKEIEKAKEASL</sequence>
<dbReference type="InterPro" id="IPR045493">
    <property type="entry name" value="DUF6435"/>
</dbReference>
<dbReference type="RefSeq" id="WP_263531378.1">
    <property type="nucleotide sequence ID" value="NZ_JAOVZB010000007.1"/>
</dbReference>
<proteinExistence type="predicted"/>
<evidence type="ECO:0000313" key="1">
    <source>
        <dbReference type="EMBL" id="MCV2403994.1"/>
    </source>
</evidence>
<accession>A0ABT2YWP8</accession>